<sequence>MATAVIIVLVTAVAALLAKWALWYRRHRALEQAIPGPPSLPVLGNALDFLGLANEDRLKFILGQGDRKMRRLTLLTTVVVMVNNAEDIEHVLRRKDLADKSRFFYASLHMVAKNGLIQLSGPLWREHRKALQPAFSLSILEHFVDYFAEEAEGFVRRVKPWCADDNLLDNLRRVTCGAFMKTTLSEKVGADFEEEILDLIRFLELFLKCSTERFFNPLLWSDWVFGLTARGRLIKKTRAKIDHHARVVLDKRREELRQRGELRGDFTKDFVKRPTTLVDTLLLAPGYRMPDEDVLDEFKTFFAAGVDTTAATIIWLLKALSLHPDIQDKVYAEIQTVFQGSDRRVTPSDLNRLEYTERFIKETLRLFPTVPFLTRQVHEETEFLGHTLPADSAVAINILGAHRDAAHWPDPLKFDPDRFLPENSEGRHPCAYMPFSTGYRNCIGGKYALMNMTTFLATTLRHYRVDPVADGYMHLVDIPLCFDIALRAAGGMTVNFTPRRAAEGA</sequence>
<keyword evidence="9 14" id="KW-0560">Oxidoreductase</keyword>
<dbReference type="Pfam" id="PF00067">
    <property type="entry name" value="p450"/>
    <property type="match status" value="1"/>
</dbReference>
<reference evidence="16" key="1">
    <citation type="submission" date="2025-08" db="UniProtKB">
        <authorList>
            <consortium name="RefSeq"/>
        </authorList>
    </citation>
    <scope>IDENTIFICATION</scope>
    <source>
        <tissue evidence="16">Total insect</tissue>
    </source>
</reference>
<keyword evidence="7" id="KW-0256">Endoplasmic reticulum</keyword>
<evidence type="ECO:0000256" key="5">
    <source>
        <dbReference type="ARBA" id="ARBA00022617"/>
    </source>
</evidence>
<dbReference type="GeneID" id="117643540"/>
<evidence type="ECO:0000313" key="16">
    <source>
        <dbReference type="RefSeq" id="XP_034238367.1"/>
    </source>
</evidence>
<dbReference type="GO" id="GO:0016705">
    <property type="term" value="F:oxidoreductase activity, acting on paired donors, with incorporation or reduction of molecular oxygen"/>
    <property type="evidence" value="ECO:0007669"/>
    <property type="project" value="InterPro"/>
</dbReference>
<evidence type="ECO:0000313" key="15">
    <source>
        <dbReference type="Proteomes" id="UP000515158"/>
    </source>
</evidence>
<keyword evidence="6 13" id="KW-0479">Metal-binding</keyword>
<keyword evidence="10 13" id="KW-0408">Iron</keyword>
<evidence type="ECO:0000256" key="6">
    <source>
        <dbReference type="ARBA" id="ARBA00022723"/>
    </source>
</evidence>
<dbReference type="SUPFAM" id="SSF48264">
    <property type="entry name" value="Cytochrome P450"/>
    <property type="match status" value="1"/>
</dbReference>
<dbReference type="InterPro" id="IPR050196">
    <property type="entry name" value="Cytochrome_P450_Monoox"/>
</dbReference>
<dbReference type="PANTHER" id="PTHR24291">
    <property type="entry name" value="CYTOCHROME P450 FAMILY 4"/>
    <property type="match status" value="1"/>
</dbReference>
<comment type="similarity">
    <text evidence="4 14">Belongs to the cytochrome P450 family.</text>
</comment>
<dbReference type="InterPro" id="IPR002401">
    <property type="entry name" value="Cyt_P450_E_grp-I"/>
</dbReference>
<dbReference type="InterPro" id="IPR001128">
    <property type="entry name" value="Cyt_P450"/>
</dbReference>
<evidence type="ECO:0000256" key="2">
    <source>
        <dbReference type="ARBA" id="ARBA00004174"/>
    </source>
</evidence>
<dbReference type="PANTHER" id="PTHR24291:SF189">
    <property type="entry name" value="CYTOCHROME P450 4C3-RELATED"/>
    <property type="match status" value="1"/>
</dbReference>
<dbReference type="KEGG" id="tpal:117643540"/>
<evidence type="ECO:0000256" key="9">
    <source>
        <dbReference type="ARBA" id="ARBA00023002"/>
    </source>
</evidence>
<comment type="cofactor">
    <cofactor evidence="1 13">
        <name>heme</name>
        <dbReference type="ChEBI" id="CHEBI:30413"/>
    </cofactor>
</comment>
<dbReference type="Proteomes" id="UP000515158">
    <property type="component" value="Unplaced"/>
</dbReference>
<keyword evidence="5 13" id="KW-0349">Heme</keyword>
<dbReference type="InParanoid" id="A0A6P8YW44"/>
<accession>A0A6P8YW44</accession>
<keyword evidence="12" id="KW-0472">Membrane</keyword>
<comment type="subcellular location">
    <subcellularLocation>
        <location evidence="3">Endoplasmic reticulum membrane</location>
        <topology evidence="3">Peripheral membrane protein</topology>
    </subcellularLocation>
    <subcellularLocation>
        <location evidence="2">Microsome membrane</location>
        <topology evidence="2">Peripheral membrane protein</topology>
    </subcellularLocation>
</comment>
<dbReference type="InterPro" id="IPR036396">
    <property type="entry name" value="Cyt_P450_sf"/>
</dbReference>
<dbReference type="RefSeq" id="XP_034238367.1">
    <property type="nucleotide sequence ID" value="XM_034382476.1"/>
</dbReference>
<evidence type="ECO:0000256" key="11">
    <source>
        <dbReference type="ARBA" id="ARBA00023033"/>
    </source>
</evidence>
<evidence type="ECO:0000256" key="7">
    <source>
        <dbReference type="ARBA" id="ARBA00022824"/>
    </source>
</evidence>
<evidence type="ECO:0000256" key="12">
    <source>
        <dbReference type="ARBA" id="ARBA00023136"/>
    </source>
</evidence>
<dbReference type="PRINTS" id="PR00463">
    <property type="entry name" value="EP450I"/>
</dbReference>
<evidence type="ECO:0000256" key="4">
    <source>
        <dbReference type="ARBA" id="ARBA00010617"/>
    </source>
</evidence>
<dbReference type="AlphaFoldDB" id="A0A6P8YW44"/>
<dbReference type="GO" id="GO:0004497">
    <property type="term" value="F:monooxygenase activity"/>
    <property type="evidence" value="ECO:0007669"/>
    <property type="project" value="UniProtKB-KW"/>
</dbReference>
<evidence type="ECO:0000256" key="10">
    <source>
        <dbReference type="ARBA" id="ARBA00023004"/>
    </source>
</evidence>
<dbReference type="OrthoDB" id="8832347at2759"/>
<feature type="binding site" description="axial binding residue" evidence="13">
    <location>
        <position position="442"/>
    </location>
    <ligand>
        <name>heme</name>
        <dbReference type="ChEBI" id="CHEBI:30413"/>
    </ligand>
    <ligandPart>
        <name>Fe</name>
        <dbReference type="ChEBI" id="CHEBI:18248"/>
    </ligandPart>
</feature>
<dbReference type="GO" id="GO:0005789">
    <property type="term" value="C:endoplasmic reticulum membrane"/>
    <property type="evidence" value="ECO:0007669"/>
    <property type="project" value="UniProtKB-SubCell"/>
</dbReference>
<keyword evidence="15" id="KW-1185">Reference proteome</keyword>
<gene>
    <name evidence="16" type="primary">LOC117643540</name>
</gene>
<dbReference type="InterPro" id="IPR017972">
    <property type="entry name" value="Cyt_P450_CS"/>
</dbReference>
<evidence type="ECO:0000256" key="14">
    <source>
        <dbReference type="RuleBase" id="RU000461"/>
    </source>
</evidence>
<evidence type="ECO:0000256" key="13">
    <source>
        <dbReference type="PIRSR" id="PIRSR602401-1"/>
    </source>
</evidence>
<keyword evidence="11 14" id="KW-0503">Monooxygenase</keyword>
<evidence type="ECO:0000256" key="1">
    <source>
        <dbReference type="ARBA" id="ARBA00001971"/>
    </source>
</evidence>
<protein>
    <submittedName>
        <fullName evidence="16">Cytochrome P450 4c21-like</fullName>
    </submittedName>
</protein>
<dbReference type="PROSITE" id="PS00086">
    <property type="entry name" value="CYTOCHROME_P450"/>
    <property type="match status" value="1"/>
</dbReference>
<name>A0A6P8YW44_THRPL</name>
<evidence type="ECO:0000256" key="3">
    <source>
        <dbReference type="ARBA" id="ARBA00004406"/>
    </source>
</evidence>
<keyword evidence="8" id="KW-0492">Microsome</keyword>
<dbReference type="GO" id="GO:0005506">
    <property type="term" value="F:iron ion binding"/>
    <property type="evidence" value="ECO:0007669"/>
    <property type="project" value="InterPro"/>
</dbReference>
<evidence type="ECO:0000256" key="8">
    <source>
        <dbReference type="ARBA" id="ARBA00022848"/>
    </source>
</evidence>
<dbReference type="PRINTS" id="PR00385">
    <property type="entry name" value="P450"/>
</dbReference>
<dbReference type="GO" id="GO:0020037">
    <property type="term" value="F:heme binding"/>
    <property type="evidence" value="ECO:0007669"/>
    <property type="project" value="InterPro"/>
</dbReference>
<organism evidence="16">
    <name type="scientific">Thrips palmi</name>
    <name type="common">Melon thrips</name>
    <dbReference type="NCBI Taxonomy" id="161013"/>
    <lineage>
        <taxon>Eukaryota</taxon>
        <taxon>Metazoa</taxon>
        <taxon>Ecdysozoa</taxon>
        <taxon>Arthropoda</taxon>
        <taxon>Hexapoda</taxon>
        <taxon>Insecta</taxon>
        <taxon>Pterygota</taxon>
        <taxon>Neoptera</taxon>
        <taxon>Paraneoptera</taxon>
        <taxon>Thysanoptera</taxon>
        <taxon>Terebrantia</taxon>
        <taxon>Thripoidea</taxon>
        <taxon>Thripidae</taxon>
        <taxon>Thrips</taxon>
    </lineage>
</organism>
<proteinExistence type="inferred from homology"/>
<dbReference type="Gene3D" id="1.10.630.10">
    <property type="entry name" value="Cytochrome P450"/>
    <property type="match status" value="1"/>
</dbReference>